<gene>
    <name evidence="2" type="ORF">BD311DRAFT_275823</name>
</gene>
<evidence type="ECO:0000313" key="2">
    <source>
        <dbReference type="EMBL" id="TBU29265.1"/>
    </source>
</evidence>
<organism evidence="2">
    <name type="scientific">Dichomitus squalens</name>
    <dbReference type="NCBI Taxonomy" id="114155"/>
    <lineage>
        <taxon>Eukaryota</taxon>
        <taxon>Fungi</taxon>
        <taxon>Dikarya</taxon>
        <taxon>Basidiomycota</taxon>
        <taxon>Agaricomycotina</taxon>
        <taxon>Agaricomycetes</taxon>
        <taxon>Polyporales</taxon>
        <taxon>Polyporaceae</taxon>
        <taxon>Dichomitus</taxon>
    </lineage>
</organism>
<reference evidence="2" key="1">
    <citation type="submission" date="2019-01" db="EMBL/GenBank/DDBJ databases">
        <title>Draft genome sequences of three monokaryotic isolates of the white-rot basidiomycete fungus Dichomitus squalens.</title>
        <authorList>
            <consortium name="DOE Joint Genome Institute"/>
            <person name="Lopez S.C."/>
            <person name="Andreopoulos B."/>
            <person name="Pangilinan J."/>
            <person name="Lipzen A."/>
            <person name="Riley R."/>
            <person name="Ahrendt S."/>
            <person name="Ng V."/>
            <person name="Barry K."/>
            <person name="Daum C."/>
            <person name="Grigoriev I.V."/>
            <person name="Hilden K.S."/>
            <person name="Makela M.R."/>
            <person name="de Vries R.P."/>
        </authorList>
    </citation>
    <scope>NUCLEOTIDE SEQUENCE [LARGE SCALE GENOMIC DNA]</scope>
    <source>
        <strain evidence="2">OM18370.1</strain>
    </source>
</reference>
<proteinExistence type="predicted"/>
<name>A0A4Q9MP30_9APHY</name>
<dbReference type="AlphaFoldDB" id="A0A4Q9MP30"/>
<dbReference type="EMBL" id="ML143414">
    <property type="protein sequence ID" value="TBU29265.1"/>
    <property type="molecule type" value="Genomic_DNA"/>
</dbReference>
<sequence length="70" mass="8302">MLARLLLGAMFTRLSNCERIAASKQRLGQHSPSGTNCWQEFRYSFRRWRKSSRGYLPALVQYDLPFAYLW</sequence>
<protein>
    <recommendedName>
        <fullName evidence="3">Secreted protein</fullName>
    </recommendedName>
</protein>
<feature type="chain" id="PRO_5020499721" description="Secreted protein" evidence="1">
    <location>
        <begin position="18"/>
        <end position="70"/>
    </location>
</feature>
<dbReference type="Proteomes" id="UP000292957">
    <property type="component" value="Unassembled WGS sequence"/>
</dbReference>
<evidence type="ECO:0000256" key="1">
    <source>
        <dbReference type="SAM" id="SignalP"/>
    </source>
</evidence>
<evidence type="ECO:0008006" key="3">
    <source>
        <dbReference type="Google" id="ProtNLM"/>
    </source>
</evidence>
<keyword evidence="1" id="KW-0732">Signal</keyword>
<accession>A0A4Q9MP30</accession>
<feature type="signal peptide" evidence="1">
    <location>
        <begin position="1"/>
        <end position="17"/>
    </location>
</feature>